<accession>A0ABR4JWK6</accession>
<organism evidence="1 2">
    <name type="scientific">Aspergillus pseudoustus</name>
    <dbReference type="NCBI Taxonomy" id="1810923"/>
    <lineage>
        <taxon>Eukaryota</taxon>
        <taxon>Fungi</taxon>
        <taxon>Dikarya</taxon>
        <taxon>Ascomycota</taxon>
        <taxon>Pezizomycotina</taxon>
        <taxon>Eurotiomycetes</taxon>
        <taxon>Eurotiomycetidae</taxon>
        <taxon>Eurotiales</taxon>
        <taxon>Aspergillaceae</taxon>
        <taxon>Aspergillus</taxon>
        <taxon>Aspergillus subgen. Nidulantes</taxon>
    </lineage>
</organism>
<keyword evidence="2" id="KW-1185">Reference proteome</keyword>
<sequence>MASPAGVGSYSNPLKKFKYAQSMRLFHENNTNMITGWSFSASKAVRAHSGRPDNMSHLVLTLNMQSEKRP</sequence>
<gene>
    <name evidence="1" type="ORF">BJY01DRAFT_196939</name>
</gene>
<proteinExistence type="predicted"/>
<dbReference type="Proteomes" id="UP001610446">
    <property type="component" value="Unassembled WGS sequence"/>
</dbReference>
<name>A0ABR4JWK6_9EURO</name>
<dbReference type="EMBL" id="JBFXLU010000091">
    <property type="protein sequence ID" value="KAL2843298.1"/>
    <property type="molecule type" value="Genomic_DNA"/>
</dbReference>
<reference evidence="1 2" key="1">
    <citation type="submission" date="2024-07" db="EMBL/GenBank/DDBJ databases">
        <title>Section-level genome sequencing and comparative genomics of Aspergillus sections Usti and Cavernicolus.</title>
        <authorList>
            <consortium name="Lawrence Berkeley National Laboratory"/>
            <person name="Nybo J.L."/>
            <person name="Vesth T.C."/>
            <person name="Theobald S."/>
            <person name="Frisvad J.C."/>
            <person name="Larsen T.O."/>
            <person name="Kjaerboelling I."/>
            <person name="Rothschild-Mancinelli K."/>
            <person name="Lyhne E.K."/>
            <person name="Kogle M.E."/>
            <person name="Barry K."/>
            <person name="Clum A."/>
            <person name="Na H."/>
            <person name="Ledsgaard L."/>
            <person name="Lin J."/>
            <person name="Lipzen A."/>
            <person name="Kuo A."/>
            <person name="Riley R."/>
            <person name="Mondo S."/>
            <person name="Labutti K."/>
            <person name="Haridas S."/>
            <person name="Pangalinan J."/>
            <person name="Salamov A.A."/>
            <person name="Simmons B.A."/>
            <person name="Magnuson J.K."/>
            <person name="Chen J."/>
            <person name="Drula E."/>
            <person name="Henrissat B."/>
            <person name="Wiebenga A."/>
            <person name="Lubbers R.J."/>
            <person name="Gomes A.C."/>
            <person name="Makela M.R."/>
            <person name="Stajich J."/>
            <person name="Grigoriev I.V."/>
            <person name="Mortensen U.H."/>
            <person name="De Vries R.P."/>
            <person name="Baker S.E."/>
            <person name="Andersen M.R."/>
        </authorList>
    </citation>
    <scope>NUCLEOTIDE SEQUENCE [LARGE SCALE GENOMIC DNA]</scope>
    <source>
        <strain evidence="1 2">CBS 123904</strain>
    </source>
</reference>
<protein>
    <submittedName>
        <fullName evidence="1">Uncharacterized protein</fullName>
    </submittedName>
</protein>
<comment type="caution">
    <text evidence="1">The sequence shown here is derived from an EMBL/GenBank/DDBJ whole genome shotgun (WGS) entry which is preliminary data.</text>
</comment>
<evidence type="ECO:0000313" key="2">
    <source>
        <dbReference type="Proteomes" id="UP001610446"/>
    </source>
</evidence>
<evidence type="ECO:0000313" key="1">
    <source>
        <dbReference type="EMBL" id="KAL2843298.1"/>
    </source>
</evidence>